<protein>
    <submittedName>
        <fullName evidence="1 2">Uncharacterized protein</fullName>
    </submittedName>
</protein>
<dbReference type="Proteomes" id="UP000011715">
    <property type="component" value="Unassembled WGS sequence"/>
</dbReference>
<dbReference type="EnsemblFungi" id="MAPG_03913T0">
    <property type="protein sequence ID" value="MAPG_03913T0"/>
    <property type="gene ID" value="MAPG_03913"/>
</dbReference>
<dbReference type="EMBL" id="GL876968">
    <property type="protein sequence ID" value="KLU84879.1"/>
    <property type="molecule type" value="Genomic_DNA"/>
</dbReference>
<evidence type="ECO:0000313" key="2">
    <source>
        <dbReference type="EnsemblFungi" id="MAPG_03913T0"/>
    </source>
</evidence>
<name>A0A0C4DVB1_MAGP6</name>
<organism evidence="2 3">
    <name type="scientific">Magnaporthiopsis poae (strain ATCC 64411 / 73-15)</name>
    <name type="common">Kentucky bluegrass fungus</name>
    <name type="synonym">Magnaporthe poae</name>
    <dbReference type="NCBI Taxonomy" id="644358"/>
    <lineage>
        <taxon>Eukaryota</taxon>
        <taxon>Fungi</taxon>
        <taxon>Dikarya</taxon>
        <taxon>Ascomycota</taxon>
        <taxon>Pezizomycotina</taxon>
        <taxon>Sordariomycetes</taxon>
        <taxon>Sordariomycetidae</taxon>
        <taxon>Magnaporthales</taxon>
        <taxon>Magnaporthaceae</taxon>
        <taxon>Magnaporthiopsis</taxon>
    </lineage>
</organism>
<reference evidence="2" key="4">
    <citation type="journal article" date="2015" name="G3 (Bethesda)">
        <title>Genome sequences of three phytopathogenic species of the Magnaporthaceae family of fungi.</title>
        <authorList>
            <person name="Okagaki L.H."/>
            <person name="Nunes C.C."/>
            <person name="Sailsbery J."/>
            <person name="Clay B."/>
            <person name="Brown D."/>
            <person name="John T."/>
            <person name="Oh Y."/>
            <person name="Young N."/>
            <person name="Fitzgerald M."/>
            <person name="Haas B.J."/>
            <person name="Zeng Q."/>
            <person name="Young S."/>
            <person name="Adiconis X."/>
            <person name="Fan L."/>
            <person name="Levin J.Z."/>
            <person name="Mitchell T.K."/>
            <person name="Okubara P.A."/>
            <person name="Farman M.L."/>
            <person name="Kohn L.M."/>
            <person name="Birren B."/>
            <person name="Ma L.-J."/>
            <person name="Dean R.A."/>
        </authorList>
    </citation>
    <scope>NUCLEOTIDE SEQUENCE</scope>
    <source>
        <strain evidence="2">ATCC 64411 / 73-15</strain>
    </source>
</reference>
<proteinExistence type="predicted"/>
<dbReference type="EMBL" id="ADBL01000924">
    <property type="status" value="NOT_ANNOTATED_CDS"/>
    <property type="molecule type" value="Genomic_DNA"/>
</dbReference>
<dbReference type="VEuPathDB" id="FungiDB:MAPG_03913"/>
<evidence type="ECO:0000313" key="1">
    <source>
        <dbReference type="EMBL" id="KLU84879.1"/>
    </source>
</evidence>
<dbReference type="AlphaFoldDB" id="A0A0C4DVB1"/>
<gene>
    <name evidence="1" type="ORF">MAPG_03913</name>
</gene>
<keyword evidence="3" id="KW-1185">Reference proteome</keyword>
<reference evidence="1" key="1">
    <citation type="submission" date="2010-05" db="EMBL/GenBank/DDBJ databases">
        <title>The Genome Sequence of Magnaporthe poae strain ATCC 64411.</title>
        <authorList>
            <consortium name="The Broad Institute Genome Sequencing Platform"/>
            <consortium name="Broad Institute Genome Sequencing Center for Infectious Disease"/>
            <person name="Ma L.-J."/>
            <person name="Dead R."/>
            <person name="Young S."/>
            <person name="Zeng Q."/>
            <person name="Koehrsen M."/>
            <person name="Alvarado L."/>
            <person name="Berlin A."/>
            <person name="Chapman S.B."/>
            <person name="Chen Z."/>
            <person name="Freedman E."/>
            <person name="Gellesch M."/>
            <person name="Goldberg J."/>
            <person name="Griggs A."/>
            <person name="Gujja S."/>
            <person name="Heilman E.R."/>
            <person name="Heiman D."/>
            <person name="Hepburn T."/>
            <person name="Howarth C."/>
            <person name="Jen D."/>
            <person name="Larson L."/>
            <person name="Mehta T."/>
            <person name="Neiman D."/>
            <person name="Pearson M."/>
            <person name="Roberts A."/>
            <person name="Saif S."/>
            <person name="Shea T."/>
            <person name="Shenoy N."/>
            <person name="Sisk P."/>
            <person name="Stolte C."/>
            <person name="Sykes S."/>
            <person name="Walk T."/>
            <person name="White J."/>
            <person name="Yandava C."/>
            <person name="Haas B."/>
            <person name="Nusbaum C."/>
            <person name="Birren B."/>
        </authorList>
    </citation>
    <scope>NUCLEOTIDE SEQUENCE</scope>
    <source>
        <strain evidence="1">ATCC 64411</strain>
    </source>
</reference>
<reference evidence="3" key="2">
    <citation type="submission" date="2010-05" db="EMBL/GenBank/DDBJ databases">
        <title>The genome sequence of Magnaporthe poae strain ATCC 64411.</title>
        <authorList>
            <person name="Ma L.-J."/>
            <person name="Dead R."/>
            <person name="Young S."/>
            <person name="Zeng Q."/>
            <person name="Koehrsen M."/>
            <person name="Alvarado L."/>
            <person name="Berlin A."/>
            <person name="Chapman S.B."/>
            <person name="Chen Z."/>
            <person name="Freedman E."/>
            <person name="Gellesch M."/>
            <person name="Goldberg J."/>
            <person name="Griggs A."/>
            <person name="Gujja S."/>
            <person name="Heilman E.R."/>
            <person name="Heiman D."/>
            <person name="Hepburn T."/>
            <person name="Howarth C."/>
            <person name="Jen D."/>
            <person name="Larson L."/>
            <person name="Mehta T."/>
            <person name="Neiman D."/>
            <person name="Pearson M."/>
            <person name="Roberts A."/>
            <person name="Saif S."/>
            <person name="Shea T."/>
            <person name="Shenoy N."/>
            <person name="Sisk P."/>
            <person name="Stolte C."/>
            <person name="Sykes S."/>
            <person name="Walk T."/>
            <person name="White J."/>
            <person name="Yandava C."/>
            <person name="Haas B."/>
            <person name="Nusbaum C."/>
            <person name="Birren B."/>
        </authorList>
    </citation>
    <scope>NUCLEOTIDE SEQUENCE [LARGE SCALE GENOMIC DNA]</scope>
    <source>
        <strain evidence="3">ATCC 64411 / 73-15</strain>
    </source>
</reference>
<accession>A0A0C4DVB1</accession>
<reference evidence="2" key="5">
    <citation type="submission" date="2015-06" db="UniProtKB">
        <authorList>
            <consortium name="EnsemblFungi"/>
        </authorList>
    </citation>
    <scope>IDENTIFICATION</scope>
    <source>
        <strain evidence="2">ATCC 64411</strain>
    </source>
</reference>
<evidence type="ECO:0000313" key="3">
    <source>
        <dbReference type="Proteomes" id="UP000011715"/>
    </source>
</evidence>
<sequence length="105" mass="10968">MAIGECLLCRAATSAQGVVLFTAFRSSAAAQCCPSPFFVVIAPSAHQMPCRPPGCRKQHCGEAGLASTDHGPPPANAAETKQLDRTETGSCTKYNCFSFSITTAN</sequence>
<reference evidence="1" key="3">
    <citation type="submission" date="2011-03" db="EMBL/GenBank/DDBJ databases">
        <title>Annotation of Magnaporthe poae ATCC 64411.</title>
        <authorList>
            <person name="Ma L.-J."/>
            <person name="Dead R."/>
            <person name="Young S.K."/>
            <person name="Zeng Q."/>
            <person name="Gargeya S."/>
            <person name="Fitzgerald M."/>
            <person name="Haas B."/>
            <person name="Abouelleil A."/>
            <person name="Alvarado L."/>
            <person name="Arachchi H.M."/>
            <person name="Berlin A."/>
            <person name="Brown A."/>
            <person name="Chapman S.B."/>
            <person name="Chen Z."/>
            <person name="Dunbar C."/>
            <person name="Freedman E."/>
            <person name="Gearin G."/>
            <person name="Gellesch M."/>
            <person name="Goldberg J."/>
            <person name="Griggs A."/>
            <person name="Gujja S."/>
            <person name="Heiman D."/>
            <person name="Howarth C."/>
            <person name="Larson L."/>
            <person name="Lui A."/>
            <person name="MacDonald P.J.P."/>
            <person name="Mehta T."/>
            <person name="Montmayeur A."/>
            <person name="Murphy C."/>
            <person name="Neiman D."/>
            <person name="Pearson M."/>
            <person name="Priest M."/>
            <person name="Roberts A."/>
            <person name="Saif S."/>
            <person name="Shea T."/>
            <person name="Shenoy N."/>
            <person name="Sisk P."/>
            <person name="Stolte C."/>
            <person name="Sykes S."/>
            <person name="Yandava C."/>
            <person name="Wortman J."/>
            <person name="Nusbaum C."/>
            <person name="Birren B."/>
        </authorList>
    </citation>
    <scope>NUCLEOTIDE SEQUENCE</scope>
    <source>
        <strain evidence="1">ATCC 64411</strain>
    </source>
</reference>